<feature type="domain" description="Rhodopsin" evidence="8">
    <location>
        <begin position="26"/>
        <end position="279"/>
    </location>
</feature>
<name>A0A2J6RWW8_HYAVF</name>
<feature type="compositionally biased region" description="Basic and acidic residues" evidence="6">
    <location>
        <begin position="455"/>
        <end position="464"/>
    </location>
</feature>
<feature type="compositionally biased region" description="Low complexity" evidence="6">
    <location>
        <begin position="410"/>
        <end position="422"/>
    </location>
</feature>
<keyword evidence="10" id="KW-1185">Reference proteome</keyword>
<feature type="compositionally biased region" description="Basic and acidic residues" evidence="6">
    <location>
        <begin position="327"/>
        <end position="346"/>
    </location>
</feature>
<dbReference type="Pfam" id="PF20684">
    <property type="entry name" value="Fung_rhodopsin"/>
    <property type="match status" value="1"/>
</dbReference>
<dbReference type="PANTHER" id="PTHR33048">
    <property type="entry name" value="PTH11-LIKE INTEGRAL MEMBRANE PROTEIN (AFU_ORTHOLOGUE AFUA_5G11245)"/>
    <property type="match status" value="1"/>
</dbReference>
<evidence type="ECO:0000256" key="4">
    <source>
        <dbReference type="ARBA" id="ARBA00023136"/>
    </source>
</evidence>
<proteinExistence type="inferred from homology"/>
<feature type="transmembrane region" description="Helical" evidence="7">
    <location>
        <begin position="185"/>
        <end position="214"/>
    </location>
</feature>
<dbReference type="InterPro" id="IPR049326">
    <property type="entry name" value="Rhodopsin_dom_fungi"/>
</dbReference>
<dbReference type="EMBL" id="KZ613942">
    <property type="protein sequence ID" value="PMD43018.1"/>
    <property type="molecule type" value="Genomic_DNA"/>
</dbReference>
<accession>A0A2J6RWW8</accession>
<dbReference type="PANTHER" id="PTHR33048:SF47">
    <property type="entry name" value="INTEGRAL MEMBRANE PROTEIN-RELATED"/>
    <property type="match status" value="1"/>
</dbReference>
<keyword evidence="4 7" id="KW-0472">Membrane</keyword>
<evidence type="ECO:0000313" key="9">
    <source>
        <dbReference type="EMBL" id="PMD43018.1"/>
    </source>
</evidence>
<evidence type="ECO:0000256" key="7">
    <source>
        <dbReference type="SAM" id="Phobius"/>
    </source>
</evidence>
<evidence type="ECO:0000256" key="1">
    <source>
        <dbReference type="ARBA" id="ARBA00004141"/>
    </source>
</evidence>
<protein>
    <recommendedName>
        <fullName evidence="8">Rhodopsin domain-containing protein</fullName>
    </recommendedName>
</protein>
<evidence type="ECO:0000256" key="2">
    <source>
        <dbReference type="ARBA" id="ARBA00022692"/>
    </source>
</evidence>
<feature type="transmembrane region" description="Helical" evidence="7">
    <location>
        <begin position="6"/>
        <end position="29"/>
    </location>
</feature>
<dbReference type="InterPro" id="IPR052337">
    <property type="entry name" value="SAT4-like"/>
</dbReference>
<keyword evidence="3 7" id="KW-1133">Transmembrane helix</keyword>
<comment type="similarity">
    <text evidence="5">Belongs to the SAT4 family.</text>
</comment>
<keyword evidence="2 7" id="KW-0812">Transmembrane</keyword>
<feature type="transmembrane region" description="Helical" evidence="7">
    <location>
        <begin position="41"/>
        <end position="64"/>
    </location>
</feature>
<gene>
    <name evidence="9" type="ORF">L207DRAFT_631187</name>
</gene>
<feature type="transmembrane region" description="Helical" evidence="7">
    <location>
        <begin position="226"/>
        <end position="246"/>
    </location>
</feature>
<feature type="transmembrane region" description="Helical" evidence="7">
    <location>
        <begin position="258"/>
        <end position="280"/>
    </location>
</feature>
<feature type="region of interest" description="Disordered" evidence="6">
    <location>
        <begin position="407"/>
        <end position="464"/>
    </location>
</feature>
<feature type="transmembrane region" description="Helical" evidence="7">
    <location>
        <begin position="146"/>
        <end position="165"/>
    </location>
</feature>
<organism evidence="9 10">
    <name type="scientific">Hyaloscypha variabilis (strain UAMH 11265 / GT02V1 / F)</name>
    <name type="common">Meliniomyces variabilis</name>
    <dbReference type="NCBI Taxonomy" id="1149755"/>
    <lineage>
        <taxon>Eukaryota</taxon>
        <taxon>Fungi</taxon>
        <taxon>Dikarya</taxon>
        <taxon>Ascomycota</taxon>
        <taxon>Pezizomycotina</taxon>
        <taxon>Leotiomycetes</taxon>
        <taxon>Helotiales</taxon>
        <taxon>Hyaloscyphaceae</taxon>
        <taxon>Hyaloscypha</taxon>
        <taxon>Hyaloscypha variabilis</taxon>
    </lineage>
</organism>
<dbReference type="AlphaFoldDB" id="A0A2J6RWW8"/>
<sequence>MADSPMPTVVAAYILTTLSFLIILSRTLFRLLKHEVFKPDDYLILASTAIYAAYTGTFIVAAYHGTNNSQTDVMGLKDDQIKYGIDFFDKVRAKLQSADLCSVVVGSRSLLLSRLFYMSYLWALKGCLLIYCYLRLPLRTKEILRIKIVAGTLVGSWIACMISFFSECEPTRLYWQITNNPPLCARAIGAVITTEATNILTDLILMAIPLPILLRPIPPRQELIRLCALYAGGILLIIIAFTRVVVVLTNLLDQHLLLWGQIECFLATAVVNAPVLHGIYRHGCNHIRIWEFGDDHCAQDDELADEEATRGSISIIQKIEEQHLVEEQQVKHTQGEEEPEQPHNEAQKSPPQGVEHKPTQLSATRASIRNSISAATAIVKRLSEKVRMSFDIGGIEVRSELVQEMKHETPAAPGPGEEGPSGFDIYSGPPPLQMAHVSTKASGGEGPRPKPHRLPRLDAYERHK</sequence>
<reference evidence="9 10" key="1">
    <citation type="submission" date="2016-04" db="EMBL/GenBank/DDBJ databases">
        <title>A degradative enzymes factory behind the ericoid mycorrhizal symbiosis.</title>
        <authorList>
            <consortium name="DOE Joint Genome Institute"/>
            <person name="Martino E."/>
            <person name="Morin E."/>
            <person name="Grelet G."/>
            <person name="Kuo A."/>
            <person name="Kohler A."/>
            <person name="Daghino S."/>
            <person name="Barry K."/>
            <person name="Choi C."/>
            <person name="Cichocki N."/>
            <person name="Clum A."/>
            <person name="Copeland A."/>
            <person name="Hainaut M."/>
            <person name="Haridas S."/>
            <person name="Labutti K."/>
            <person name="Lindquist E."/>
            <person name="Lipzen A."/>
            <person name="Khouja H.-R."/>
            <person name="Murat C."/>
            <person name="Ohm R."/>
            <person name="Olson A."/>
            <person name="Spatafora J."/>
            <person name="Veneault-Fourrey C."/>
            <person name="Henrissat B."/>
            <person name="Grigoriev I."/>
            <person name="Martin F."/>
            <person name="Perotto S."/>
        </authorList>
    </citation>
    <scope>NUCLEOTIDE SEQUENCE [LARGE SCALE GENOMIC DNA]</scope>
    <source>
        <strain evidence="9 10">F</strain>
    </source>
</reference>
<dbReference type="Proteomes" id="UP000235786">
    <property type="component" value="Unassembled WGS sequence"/>
</dbReference>
<evidence type="ECO:0000256" key="3">
    <source>
        <dbReference type="ARBA" id="ARBA00022989"/>
    </source>
</evidence>
<dbReference type="OrthoDB" id="5378633at2759"/>
<evidence type="ECO:0000259" key="8">
    <source>
        <dbReference type="Pfam" id="PF20684"/>
    </source>
</evidence>
<feature type="region of interest" description="Disordered" evidence="6">
    <location>
        <begin position="327"/>
        <end position="361"/>
    </location>
</feature>
<feature type="transmembrane region" description="Helical" evidence="7">
    <location>
        <begin position="115"/>
        <end position="134"/>
    </location>
</feature>
<dbReference type="STRING" id="1149755.A0A2J6RWW8"/>
<evidence type="ECO:0000313" key="10">
    <source>
        <dbReference type="Proteomes" id="UP000235786"/>
    </source>
</evidence>
<dbReference type="GO" id="GO:0016020">
    <property type="term" value="C:membrane"/>
    <property type="evidence" value="ECO:0007669"/>
    <property type="project" value="UniProtKB-SubCell"/>
</dbReference>
<evidence type="ECO:0000256" key="6">
    <source>
        <dbReference type="SAM" id="MobiDB-lite"/>
    </source>
</evidence>
<evidence type="ECO:0000256" key="5">
    <source>
        <dbReference type="ARBA" id="ARBA00038359"/>
    </source>
</evidence>
<comment type="subcellular location">
    <subcellularLocation>
        <location evidence="1">Membrane</location>
        <topology evidence="1">Multi-pass membrane protein</topology>
    </subcellularLocation>
</comment>